<evidence type="ECO:0000313" key="2">
    <source>
        <dbReference type="EMBL" id="TNJ38236.1"/>
    </source>
</evidence>
<accession>A0A5C4S428</accession>
<comment type="caution">
    <text evidence="2">The sequence shown here is derived from an EMBL/GenBank/DDBJ whole genome shotgun (WGS) entry which is preliminary data.</text>
</comment>
<dbReference type="AlphaFoldDB" id="A0A5C4S428"/>
<proteinExistence type="predicted"/>
<dbReference type="EMBL" id="VDCH01000024">
    <property type="protein sequence ID" value="TNJ38236.1"/>
    <property type="molecule type" value="Genomic_DNA"/>
</dbReference>
<dbReference type="Proteomes" id="UP000308271">
    <property type="component" value="Unassembled WGS sequence"/>
</dbReference>
<evidence type="ECO:0000313" key="3">
    <source>
        <dbReference type="Proteomes" id="UP000308271"/>
    </source>
</evidence>
<keyword evidence="3" id="KW-1185">Reference proteome</keyword>
<organism evidence="2 3">
    <name type="scientific">Chlorobaculum thiosulfatiphilum</name>
    <name type="common">Chlorobium limicola f.sp. thiosulfatophilum</name>
    <dbReference type="NCBI Taxonomy" id="115852"/>
    <lineage>
        <taxon>Bacteria</taxon>
        <taxon>Pseudomonadati</taxon>
        <taxon>Chlorobiota</taxon>
        <taxon>Chlorobiia</taxon>
        <taxon>Chlorobiales</taxon>
        <taxon>Chlorobiaceae</taxon>
        <taxon>Chlorobaculum</taxon>
    </lineage>
</organism>
<name>A0A5C4S428_CHLTI</name>
<gene>
    <name evidence="2" type="ORF">FGF66_10040</name>
</gene>
<dbReference type="InterPro" id="IPR057253">
    <property type="entry name" value="CoiA-like_N"/>
</dbReference>
<dbReference type="Pfam" id="PF25164">
    <property type="entry name" value="CoiA_N"/>
    <property type="match status" value="1"/>
</dbReference>
<reference evidence="2 3" key="1">
    <citation type="submission" date="2019-05" db="EMBL/GenBank/DDBJ databases">
        <title>Draft Whole-Genome sequence of the green sulfur bacterium Chlorobaculum thiosulfatiphilum DSM 249.</title>
        <authorList>
            <person name="Meyer T.E."/>
            <person name="Kyndt J.A."/>
        </authorList>
    </citation>
    <scope>NUCLEOTIDE SEQUENCE [LARGE SCALE GENOMIC DNA]</scope>
    <source>
        <strain evidence="2 3">DSM 249</strain>
    </source>
</reference>
<feature type="domain" description="Competence protein CoiA-like N-terminal" evidence="1">
    <location>
        <begin position="50"/>
        <end position="94"/>
    </location>
</feature>
<sequence>MRCSIQTNTRKLYNNAFVLSSKPYTTYMFKALDVRDNSEVVILGQKWLNSIKKLRELDHQNILVCQGCKQPVRVRAGEKIRKHFAHKHLENCSYEDESAILRNSRAVLYEWLVGKFDKNVTIEKQVDGTELFRPIDCWVTQGSKVFAYWIIDSKINPDKRITLQNIAKKLRIHFHLVFCSDLLHTDQDNPNKIFLTTTEREFIQRSKYDEAHCYGYSAAGGSLHYLDAENRKLITFRNLLLNHKPQVYTGCNINSDLGELLVSPKTGEFVHKGEQEKWQKNEEEIRAVEEESIRESSEKMKLSDSSFEKMNKKKKCEICGEMTDDWLSFNAKTGLCKCSSCFHQGKF</sequence>
<protein>
    <recommendedName>
        <fullName evidence="1">Competence protein CoiA-like N-terminal domain-containing protein</fullName>
    </recommendedName>
</protein>
<dbReference type="OrthoDB" id="3784230at2"/>
<evidence type="ECO:0000259" key="1">
    <source>
        <dbReference type="Pfam" id="PF25164"/>
    </source>
</evidence>